<evidence type="ECO:0000313" key="14">
    <source>
        <dbReference type="Proteomes" id="UP001519460"/>
    </source>
</evidence>
<protein>
    <recommendedName>
        <fullName evidence="15">Nucleolar and spindle-associated protein 1</fullName>
    </recommendedName>
</protein>
<feature type="compositionally biased region" description="Polar residues" evidence="12">
    <location>
        <begin position="188"/>
        <end position="197"/>
    </location>
</feature>
<evidence type="ECO:0000256" key="1">
    <source>
        <dbReference type="ARBA" id="ARBA00004123"/>
    </source>
</evidence>
<comment type="subcellular location">
    <subcellularLocation>
        <location evidence="2">Cytoplasm</location>
        <location evidence="2">Cytoskeleton</location>
        <location evidence="2">Spindle</location>
    </subcellularLocation>
    <subcellularLocation>
        <location evidence="1">Nucleus</location>
    </subcellularLocation>
</comment>
<evidence type="ECO:0000256" key="6">
    <source>
        <dbReference type="ARBA" id="ARBA00022701"/>
    </source>
</evidence>
<feature type="compositionally biased region" description="Basic residues" evidence="12">
    <location>
        <begin position="373"/>
        <end position="384"/>
    </location>
</feature>
<proteinExistence type="inferred from homology"/>
<keyword evidence="11" id="KW-0131">Cell cycle</keyword>
<keyword evidence="10" id="KW-0539">Nucleus</keyword>
<organism evidence="13 14">
    <name type="scientific">Batillaria attramentaria</name>
    <dbReference type="NCBI Taxonomy" id="370345"/>
    <lineage>
        <taxon>Eukaryota</taxon>
        <taxon>Metazoa</taxon>
        <taxon>Spiralia</taxon>
        <taxon>Lophotrochozoa</taxon>
        <taxon>Mollusca</taxon>
        <taxon>Gastropoda</taxon>
        <taxon>Caenogastropoda</taxon>
        <taxon>Sorbeoconcha</taxon>
        <taxon>Cerithioidea</taxon>
        <taxon>Batillariidae</taxon>
        <taxon>Batillaria</taxon>
    </lineage>
</organism>
<comment type="caution">
    <text evidence="13">The sequence shown here is derived from an EMBL/GenBank/DDBJ whole genome shotgun (WGS) entry which is preliminary data.</text>
</comment>
<feature type="region of interest" description="Disordered" evidence="12">
    <location>
        <begin position="248"/>
        <end position="269"/>
    </location>
</feature>
<keyword evidence="9" id="KW-0206">Cytoskeleton</keyword>
<gene>
    <name evidence="13" type="ORF">BaRGS_00039826</name>
</gene>
<dbReference type="PANTHER" id="PTHR15874:SF1">
    <property type="entry name" value="NUCLEOLAR AND SPINDLE-ASSOCIATED PROTEIN 1"/>
    <property type="match status" value="1"/>
</dbReference>
<dbReference type="GO" id="GO:0051301">
    <property type="term" value="P:cell division"/>
    <property type="evidence" value="ECO:0007669"/>
    <property type="project" value="UniProtKB-KW"/>
</dbReference>
<evidence type="ECO:0000256" key="9">
    <source>
        <dbReference type="ARBA" id="ARBA00023212"/>
    </source>
</evidence>
<name>A0ABD0J2X0_9CAEN</name>
<dbReference type="Pfam" id="PF16006">
    <property type="entry name" value="NUSAP"/>
    <property type="match status" value="1"/>
</dbReference>
<keyword evidence="4" id="KW-0963">Cytoplasm</keyword>
<sequence length="384" mass="42438">MDLESLKYSELQKLAKSVGIKANQKTEKLLKALKDYYSDREANENGTSEILIKAPRVQRRAGRTRSSTDKGTPSGLKERKRHSTFKLDKRVLVPQYSRNQQTCNKDWEKVHKKAFAKFDSLDVYLEKKRKRTEDLTASVKKARTVLHEVQEAVTKLKNKRTPSLGKKQADAPFKPTVTSTKNISFNFGASSGASQKPKTPLGRRSTHSAAKPFKPTVVSTKDMNLNFTASKTPSNGVSVKAVTKQRGSGCGVRASNNQHPHDTTAAGNVSTRKSFATPFKFTGNLNTSQAKSTTKPAFDLKASLARPITWKPHTGKLKPMDYSLYGGADAANRSVSKASSNRHLDMYKSHKTNPRAGRRAAAAAHRTEQKGRLQMKRRGISAAP</sequence>
<evidence type="ECO:0000256" key="5">
    <source>
        <dbReference type="ARBA" id="ARBA00022618"/>
    </source>
</evidence>
<keyword evidence="14" id="KW-1185">Reference proteome</keyword>
<dbReference type="Proteomes" id="UP001519460">
    <property type="component" value="Unassembled WGS sequence"/>
</dbReference>
<reference evidence="13 14" key="1">
    <citation type="journal article" date="2023" name="Sci. Data">
        <title>Genome assembly of the Korean intertidal mud-creeper Batillaria attramentaria.</title>
        <authorList>
            <person name="Patra A.K."/>
            <person name="Ho P.T."/>
            <person name="Jun S."/>
            <person name="Lee S.J."/>
            <person name="Kim Y."/>
            <person name="Won Y.J."/>
        </authorList>
    </citation>
    <scope>NUCLEOTIDE SEQUENCE [LARGE SCALE GENOMIC DNA]</scope>
    <source>
        <strain evidence="13">Wonlab-2016</strain>
    </source>
</reference>
<evidence type="ECO:0000256" key="3">
    <source>
        <dbReference type="ARBA" id="ARBA00009702"/>
    </source>
</evidence>
<keyword evidence="5" id="KW-0132">Cell division</keyword>
<dbReference type="AlphaFoldDB" id="A0ABD0J2X0"/>
<comment type="similarity">
    <text evidence="3">Belongs to the NUSAP family.</text>
</comment>
<dbReference type="GO" id="GO:0005819">
    <property type="term" value="C:spindle"/>
    <property type="evidence" value="ECO:0007669"/>
    <property type="project" value="UniProtKB-SubCell"/>
</dbReference>
<dbReference type="InterPro" id="IPR026756">
    <property type="entry name" value="NuSAP"/>
</dbReference>
<evidence type="ECO:0008006" key="15">
    <source>
        <dbReference type="Google" id="ProtNLM"/>
    </source>
</evidence>
<feature type="region of interest" description="Disordered" evidence="12">
    <location>
        <begin position="54"/>
        <end position="82"/>
    </location>
</feature>
<evidence type="ECO:0000313" key="13">
    <source>
        <dbReference type="EMBL" id="KAK7451354.1"/>
    </source>
</evidence>
<accession>A0ABD0J2X0</accession>
<evidence type="ECO:0000256" key="12">
    <source>
        <dbReference type="SAM" id="MobiDB-lite"/>
    </source>
</evidence>
<keyword evidence="7" id="KW-0498">Mitosis</keyword>
<evidence type="ECO:0000256" key="10">
    <source>
        <dbReference type="ARBA" id="ARBA00023242"/>
    </source>
</evidence>
<keyword evidence="6" id="KW-0493">Microtubule</keyword>
<feature type="region of interest" description="Disordered" evidence="12">
    <location>
        <begin position="332"/>
        <end position="384"/>
    </location>
</feature>
<dbReference type="GO" id="GO:0005634">
    <property type="term" value="C:nucleus"/>
    <property type="evidence" value="ECO:0007669"/>
    <property type="project" value="UniProtKB-SubCell"/>
</dbReference>
<feature type="compositionally biased region" description="Basic residues" evidence="12">
    <location>
        <begin position="349"/>
        <end position="358"/>
    </location>
</feature>
<dbReference type="PANTHER" id="PTHR15874">
    <property type="entry name" value="NUCLEOLAR AND SPINDLE-ASSOCIATED PROTEIN 1"/>
    <property type="match status" value="1"/>
</dbReference>
<evidence type="ECO:0000256" key="8">
    <source>
        <dbReference type="ARBA" id="ARBA00023125"/>
    </source>
</evidence>
<evidence type="ECO:0000256" key="11">
    <source>
        <dbReference type="ARBA" id="ARBA00023306"/>
    </source>
</evidence>
<evidence type="ECO:0000256" key="7">
    <source>
        <dbReference type="ARBA" id="ARBA00022776"/>
    </source>
</evidence>
<dbReference type="EMBL" id="JACVVK020000728">
    <property type="protein sequence ID" value="KAK7451354.1"/>
    <property type="molecule type" value="Genomic_DNA"/>
</dbReference>
<keyword evidence="8" id="KW-0238">DNA-binding</keyword>
<evidence type="ECO:0000256" key="2">
    <source>
        <dbReference type="ARBA" id="ARBA00004186"/>
    </source>
</evidence>
<evidence type="ECO:0000256" key="4">
    <source>
        <dbReference type="ARBA" id="ARBA00022490"/>
    </source>
</evidence>
<feature type="region of interest" description="Disordered" evidence="12">
    <location>
        <begin position="188"/>
        <end position="210"/>
    </location>
</feature>
<dbReference type="GO" id="GO:0003677">
    <property type="term" value="F:DNA binding"/>
    <property type="evidence" value="ECO:0007669"/>
    <property type="project" value="UniProtKB-KW"/>
</dbReference>
<dbReference type="GO" id="GO:0005874">
    <property type="term" value="C:microtubule"/>
    <property type="evidence" value="ECO:0007669"/>
    <property type="project" value="UniProtKB-KW"/>
</dbReference>